<gene>
    <name evidence="2" type="ORF">NPIL_133941</name>
    <name evidence="1" type="ORF">NPIL_202361</name>
    <name evidence="3" type="ORF">NPIL_678821</name>
</gene>
<dbReference type="EMBL" id="BMAW01110613">
    <property type="protein sequence ID" value="GFT43969.1"/>
    <property type="molecule type" value="Genomic_DNA"/>
</dbReference>
<dbReference type="Proteomes" id="UP000887013">
    <property type="component" value="Unassembled WGS sequence"/>
</dbReference>
<evidence type="ECO:0000313" key="2">
    <source>
        <dbReference type="EMBL" id="GFT43969.1"/>
    </source>
</evidence>
<dbReference type="AlphaFoldDB" id="A0A8X6M9I5"/>
<dbReference type="EMBL" id="BMAW01043023">
    <property type="protein sequence ID" value="GFS37179.1"/>
    <property type="molecule type" value="Genomic_DNA"/>
</dbReference>
<organism evidence="1 4">
    <name type="scientific">Nephila pilipes</name>
    <name type="common">Giant wood spider</name>
    <name type="synonym">Nephila maculata</name>
    <dbReference type="NCBI Taxonomy" id="299642"/>
    <lineage>
        <taxon>Eukaryota</taxon>
        <taxon>Metazoa</taxon>
        <taxon>Ecdysozoa</taxon>
        <taxon>Arthropoda</taxon>
        <taxon>Chelicerata</taxon>
        <taxon>Arachnida</taxon>
        <taxon>Araneae</taxon>
        <taxon>Araneomorphae</taxon>
        <taxon>Entelegynae</taxon>
        <taxon>Araneoidea</taxon>
        <taxon>Nephilidae</taxon>
        <taxon>Nephila</taxon>
    </lineage>
</organism>
<proteinExistence type="predicted"/>
<reference evidence="1" key="1">
    <citation type="submission" date="2020-08" db="EMBL/GenBank/DDBJ databases">
        <title>Multicomponent nature underlies the extraordinary mechanical properties of spider dragline silk.</title>
        <authorList>
            <person name="Kono N."/>
            <person name="Nakamura H."/>
            <person name="Mori M."/>
            <person name="Yoshida Y."/>
            <person name="Ohtoshi R."/>
            <person name="Malay A.D."/>
            <person name="Moran D.A.P."/>
            <person name="Tomita M."/>
            <person name="Numata K."/>
            <person name="Arakawa K."/>
        </authorList>
    </citation>
    <scope>NUCLEOTIDE SEQUENCE</scope>
</reference>
<comment type="caution">
    <text evidence="1">The sequence shown here is derived from an EMBL/GenBank/DDBJ whole genome shotgun (WGS) entry which is preliminary data.</text>
</comment>
<sequence>MAGGIFKWSSSPGLVREKKTMSHFALASLCAAIPEKAPDGPDAFLVRRMRRLGREGLFDGKRIFYSGPLLSLCLSAHPPIFFFCRCISFSRCFCS</sequence>
<evidence type="ECO:0000313" key="4">
    <source>
        <dbReference type="Proteomes" id="UP000887013"/>
    </source>
</evidence>
<dbReference type="EMBL" id="BMAW01023899">
    <property type="protein sequence ID" value="GFT85132.1"/>
    <property type="molecule type" value="Genomic_DNA"/>
</dbReference>
<accession>A0A8X6M9I5</accession>
<keyword evidence="4" id="KW-1185">Reference proteome</keyword>
<protein>
    <submittedName>
        <fullName evidence="1">Uncharacterized protein</fullName>
    </submittedName>
</protein>
<evidence type="ECO:0000313" key="3">
    <source>
        <dbReference type="EMBL" id="GFT85132.1"/>
    </source>
</evidence>
<evidence type="ECO:0000313" key="1">
    <source>
        <dbReference type="EMBL" id="GFS37179.1"/>
    </source>
</evidence>
<name>A0A8X6M9I5_NEPPI</name>